<proteinExistence type="predicted"/>
<protein>
    <recommendedName>
        <fullName evidence="2">Tli3-like domain-containing protein</fullName>
    </recommendedName>
</protein>
<sequence>MLILISYLLLSLALFLFCFFKRWHLFCWLSYSVFLICFLAIIPLPGEDKVKYTAPTQVVFRFDEHRFIQLTGYGCQGRMYYVDDQKQIYYELARHSAKVLTEPFAHMPEDYIFVPLSDYSAIDVSQDGGRSFRTIHIETYEGMGSYQPTYNTIENIIVMNNQFFLKDKNRSIYRSPKPYGTRSAIISATSEKSFEGSIRYMGLRWTDQPQTMPIMPANYTGWQRWQCDPSLKQSITVYNRYAPLIKLQAQLRHLLGVTDEVKHEKETN</sequence>
<dbReference type="Proteomes" id="UP000319483">
    <property type="component" value="Unassembled WGS sequence"/>
</dbReference>
<dbReference type="EMBL" id="VMHM01000008">
    <property type="protein sequence ID" value="TSJ98849.1"/>
    <property type="molecule type" value="Genomic_DNA"/>
</dbReference>
<feature type="transmembrane region" description="Helical" evidence="1">
    <location>
        <begin position="28"/>
        <end position="46"/>
    </location>
</feature>
<organism evidence="3 4">
    <name type="scientific">Gilliamella apicola</name>
    <dbReference type="NCBI Taxonomy" id="1196095"/>
    <lineage>
        <taxon>Bacteria</taxon>
        <taxon>Pseudomonadati</taxon>
        <taxon>Pseudomonadota</taxon>
        <taxon>Gammaproteobacteria</taxon>
        <taxon>Orbales</taxon>
        <taxon>Orbaceae</taxon>
        <taxon>Gilliamella</taxon>
    </lineage>
</organism>
<accession>A0A556SCJ1</accession>
<evidence type="ECO:0000313" key="4">
    <source>
        <dbReference type="Proteomes" id="UP000319483"/>
    </source>
</evidence>
<dbReference type="Pfam" id="PF24316">
    <property type="entry name" value="Tli3"/>
    <property type="match status" value="1"/>
</dbReference>
<evidence type="ECO:0000313" key="3">
    <source>
        <dbReference type="EMBL" id="TSJ98849.1"/>
    </source>
</evidence>
<reference evidence="3 4" key="1">
    <citation type="submission" date="2019-07" db="EMBL/GenBank/DDBJ databases">
        <title>Gilliamella genomes.</title>
        <authorList>
            <person name="Zheng H."/>
        </authorList>
    </citation>
    <scope>NUCLEOTIDE SEQUENCE [LARGE SCALE GENOMIC DNA]</scope>
    <source>
        <strain evidence="3 4">W8127</strain>
    </source>
</reference>
<dbReference type="InterPro" id="IPR057562">
    <property type="entry name" value="Tli3-like_dom"/>
</dbReference>
<keyword evidence="1" id="KW-1133">Transmembrane helix</keyword>
<evidence type="ECO:0000256" key="1">
    <source>
        <dbReference type="SAM" id="Phobius"/>
    </source>
</evidence>
<gene>
    <name evidence="3" type="ORF">FPQ15_06735</name>
</gene>
<comment type="caution">
    <text evidence="3">The sequence shown here is derived from an EMBL/GenBank/DDBJ whole genome shotgun (WGS) entry which is preliminary data.</text>
</comment>
<keyword evidence="1" id="KW-0472">Membrane</keyword>
<evidence type="ECO:0000259" key="2">
    <source>
        <dbReference type="Pfam" id="PF24316"/>
    </source>
</evidence>
<dbReference type="AlphaFoldDB" id="A0A556SCJ1"/>
<dbReference type="RefSeq" id="WP_144091901.1">
    <property type="nucleotide sequence ID" value="NZ_VMHM01000008.1"/>
</dbReference>
<keyword evidence="1" id="KW-0812">Transmembrane</keyword>
<name>A0A556SCJ1_9GAMM</name>
<feature type="domain" description="Tli3-like" evidence="2">
    <location>
        <begin position="52"/>
        <end position="165"/>
    </location>
</feature>